<protein>
    <submittedName>
        <fullName evidence="1">Uncharacterized protein</fullName>
    </submittedName>
</protein>
<dbReference type="OrthoDB" id="4187782at2759"/>
<dbReference type="STRING" id="1658172.A0A1B7NRC9"/>
<evidence type="ECO:0000313" key="2">
    <source>
        <dbReference type="Proteomes" id="UP000091918"/>
    </source>
</evidence>
<sequence length="93" mass="11106">MHVQTLIQRYMNKNEVALTKSTFIKHINEMNEEIHHENTRRGQVEYLHILDSDYLFSRLEAITIKYHDGDMNDYKNMRIKILAEIEETGLPQS</sequence>
<name>A0A1B7NRC9_9EURO</name>
<reference evidence="1 2" key="1">
    <citation type="submission" date="2015-07" db="EMBL/GenBank/DDBJ databases">
        <title>Emmonsia species relationships and genome sequence.</title>
        <authorList>
            <person name="Cuomo C.A."/>
            <person name="Schwartz I.S."/>
            <person name="Kenyon C."/>
            <person name="de Hoog G.S."/>
            <person name="Govender N.P."/>
            <person name="Botha A."/>
            <person name="Moreno L."/>
            <person name="de Vries M."/>
            <person name="Munoz J.F."/>
            <person name="Stielow J.B."/>
        </authorList>
    </citation>
    <scope>NUCLEOTIDE SEQUENCE [LARGE SCALE GENOMIC DNA]</scope>
    <source>
        <strain evidence="1 2">CBS 136260</strain>
    </source>
</reference>
<evidence type="ECO:0000313" key="1">
    <source>
        <dbReference type="EMBL" id="OAX79352.1"/>
    </source>
</evidence>
<keyword evidence="2" id="KW-1185">Reference proteome</keyword>
<dbReference type="EMBL" id="LGUA01001055">
    <property type="protein sequence ID" value="OAX79352.1"/>
    <property type="molecule type" value="Genomic_DNA"/>
</dbReference>
<accession>A0A1B7NRC9</accession>
<proteinExistence type="predicted"/>
<dbReference type="AlphaFoldDB" id="A0A1B7NRC9"/>
<dbReference type="Proteomes" id="UP000091918">
    <property type="component" value="Unassembled WGS sequence"/>
</dbReference>
<organism evidence="1 2">
    <name type="scientific">Emergomyces africanus</name>
    <dbReference type="NCBI Taxonomy" id="1955775"/>
    <lineage>
        <taxon>Eukaryota</taxon>
        <taxon>Fungi</taxon>
        <taxon>Dikarya</taxon>
        <taxon>Ascomycota</taxon>
        <taxon>Pezizomycotina</taxon>
        <taxon>Eurotiomycetes</taxon>
        <taxon>Eurotiomycetidae</taxon>
        <taxon>Onygenales</taxon>
        <taxon>Ajellomycetaceae</taxon>
        <taxon>Emergomyces</taxon>
    </lineage>
</organism>
<gene>
    <name evidence="1" type="ORF">ACJ72_06325</name>
</gene>
<comment type="caution">
    <text evidence="1">The sequence shown here is derived from an EMBL/GenBank/DDBJ whole genome shotgun (WGS) entry which is preliminary data.</text>
</comment>